<name>A0A9D1DQX3_9FIRM</name>
<dbReference type="InterPro" id="IPR036097">
    <property type="entry name" value="HisK_dim/P_sf"/>
</dbReference>
<reference evidence="11" key="2">
    <citation type="journal article" date="2021" name="PeerJ">
        <title>Extensive microbial diversity within the chicken gut microbiome revealed by metagenomics and culture.</title>
        <authorList>
            <person name="Gilroy R."/>
            <person name="Ravi A."/>
            <person name="Getino M."/>
            <person name="Pursley I."/>
            <person name="Horton D.L."/>
            <person name="Alikhan N.F."/>
            <person name="Baker D."/>
            <person name="Gharbi K."/>
            <person name="Hall N."/>
            <person name="Watson M."/>
            <person name="Adriaenssens E.M."/>
            <person name="Foster-Nyarko E."/>
            <person name="Jarju S."/>
            <person name="Secka A."/>
            <person name="Antonio M."/>
            <person name="Oren A."/>
            <person name="Chaudhuri R.R."/>
            <person name="La Ragione R."/>
            <person name="Hildebrand F."/>
            <person name="Pallen M.J."/>
        </authorList>
    </citation>
    <scope>NUCLEOTIDE SEQUENCE</scope>
    <source>
        <strain evidence="11">ChiSjej1B19-7085</strain>
    </source>
</reference>
<accession>A0A9D1DQX3</accession>
<evidence type="ECO:0000256" key="1">
    <source>
        <dbReference type="ARBA" id="ARBA00000085"/>
    </source>
</evidence>
<dbReference type="Proteomes" id="UP000886785">
    <property type="component" value="Unassembled WGS sequence"/>
</dbReference>
<evidence type="ECO:0000313" key="12">
    <source>
        <dbReference type="Proteomes" id="UP000886785"/>
    </source>
</evidence>
<evidence type="ECO:0000256" key="2">
    <source>
        <dbReference type="ARBA" id="ARBA00004370"/>
    </source>
</evidence>
<keyword evidence="6" id="KW-0418">Kinase</keyword>
<evidence type="ECO:0000256" key="6">
    <source>
        <dbReference type="ARBA" id="ARBA00022777"/>
    </source>
</evidence>
<feature type="transmembrane region" description="Helical" evidence="9">
    <location>
        <begin position="164"/>
        <end position="186"/>
    </location>
</feature>
<dbReference type="InterPro" id="IPR005467">
    <property type="entry name" value="His_kinase_dom"/>
</dbReference>
<evidence type="ECO:0000256" key="8">
    <source>
        <dbReference type="ARBA" id="ARBA00023136"/>
    </source>
</evidence>
<dbReference type="SMART" id="SM00388">
    <property type="entry name" value="HisKA"/>
    <property type="match status" value="1"/>
</dbReference>
<protein>
    <recommendedName>
        <fullName evidence="3">histidine kinase</fullName>
        <ecNumber evidence="3">2.7.13.3</ecNumber>
    </recommendedName>
</protein>
<dbReference type="FunFam" id="1.10.287.130:FF:000001">
    <property type="entry name" value="Two-component sensor histidine kinase"/>
    <property type="match status" value="1"/>
</dbReference>
<dbReference type="AlphaFoldDB" id="A0A9D1DQX3"/>
<feature type="domain" description="Histidine kinase" evidence="10">
    <location>
        <begin position="202"/>
        <end position="419"/>
    </location>
</feature>
<dbReference type="InterPro" id="IPR003661">
    <property type="entry name" value="HisK_dim/P_dom"/>
</dbReference>
<dbReference type="InterPro" id="IPR050351">
    <property type="entry name" value="BphY/WalK/GraS-like"/>
</dbReference>
<evidence type="ECO:0000256" key="4">
    <source>
        <dbReference type="ARBA" id="ARBA00022553"/>
    </source>
</evidence>
<dbReference type="PRINTS" id="PR00344">
    <property type="entry name" value="BCTRLSENSOR"/>
</dbReference>
<dbReference type="InterPro" id="IPR004358">
    <property type="entry name" value="Sig_transdc_His_kin-like_C"/>
</dbReference>
<dbReference type="Gene3D" id="3.30.565.10">
    <property type="entry name" value="Histidine kinase-like ATPase, C-terminal domain"/>
    <property type="match status" value="1"/>
</dbReference>
<dbReference type="Pfam" id="PF02518">
    <property type="entry name" value="HATPase_c"/>
    <property type="match status" value="1"/>
</dbReference>
<evidence type="ECO:0000256" key="3">
    <source>
        <dbReference type="ARBA" id="ARBA00012438"/>
    </source>
</evidence>
<evidence type="ECO:0000256" key="9">
    <source>
        <dbReference type="SAM" id="Phobius"/>
    </source>
</evidence>
<comment type="subcellular location">
    <subcellularLocation>
        <location evidence="2">Membrane</location>
    </subcellularLocation>
</comment>
<reference evidence="11" key="1">
    <citation type="submission" date="2020-10" db="EMBL/GenBank/DDBJ databases">
        <authorList>
            <person name="Gilroy R."/>
        </authorList>
    </citation>
    <scope>NUCLEOTIDE SEQUENCE</scope>
    <source>
        <strain evidence="11">ChiSjej1B19-7085</strain>
    </source>
</reference>
<dbReference type="PROSITE" id="PS50109">
    <property type="entry name" value="HIS_KIN"/>
    <property type="match status" value="1"/>
</dbReference>
<dbReference type="GO" id="GO:0000155">
    <property type="term" value="F:phosphorelay sensor kinase activity"/>
    <property type="evidence" value="ECO:0007669"/>
    <property type="project" value="InterPro"/>
</dbReference>
<dbReference type="GO" id="GO:0005886">
    <property type="term" value="C:plasma membrane"/>
    <property type="evidence" value="ECO:0007669"/>
    <property type="project" value="TreeGrafter"/>
</dbReference>
<dbReference type="CDD" id="cd00082">
    <property type="entry name" value="HisKA"/>
    <property type="match status" value="1"/>
</dbReference>
<keyword evidence="9" id="KW-1133">Transmembrane helix</keyword>
<dbReference type="Pfam" id="PF00512">
    <property type="entry name" value="HisKA"/>
    <property type="match status" value="1"/>
</dbReference>
<dbReference type="GO" id="GO:0016036">
    <property type="term" value="P:cellular response to phosphate starvation"/>
    <property type="evidence" value="ECO:0007669"/>
    <property type="project" value="TreeGrafter"/>
</dbReference>
<keyword evidence="5" id="KW-0808">Transferase</keyword>
<gene>
    <name evidence="11" type="ORF">IAA54_06975</name>
</gene>
<proteinExistence type="predicted"/>
<dbReference type="SMART" id="SM00387">
    <property type="entry name" value="HATPase_c"/>
    <property type="match status" value="1"/>
</dbReference>
<dbReference type="InterPro" id="IPR003594">
    <property type="entry name" value="HATPase_dom"/>
</dbReference>
<keyword evidence="9" id="KW-0812">Transmembrane</keyword>
<comment type="catalytic activity">
    <reaction evidence="1">
        <text>ATP + protein L-histidine = ADP + protein N-phospho-L-histidine.</text>
        <dbReference type="EC" id="2.7.13.3"/>
    </reaction>
</comment>
<dbReference type="SUPFAM" id="SSF47384">
    <property type="entry name" value="Homodimeric domain of signal transducing histidine kinase"/>
    <property type="match status" value="1"/>
</dbReference>
<organism evidence="11 12">
    <name type="scientific">Candidatus Gallacutalibacter pullicola</name>
    <dbReference type="NCBI Taxonomy" id="2840830"/>
    <lineage>
        <taxon>Bacteria</taxon>
        <taxon>Bacillati</taxon>
        <taxon>Bacillota</taxon>
        <taxon>Clostridia</taxon>
        <taxon>Eubacteriales</taxon>
        <taxon>Candidatus Gallacutalibacter</taxon>
    </lineage>
</organism>
<keyword evidence="8 9" id="KW-0472">Membrane</keyword>
<dbReference type="GO" id="GO:0004721">
    <property type="term" value="F:phosphoprotein phosphatase activity"/>
    <property type="evidence" value="ECO:0007669"/>
    <property type="project" value="TreeGrafter"/>
</dbReference>
<keyword evidence="4" id="KW-0597">Phosphoprotein</keyword>
<dbReference type="SUPFAM" id="SSF55874">
    <property type="entry name" value="ATPase domain of HSP90 chaperone/DNA topoisomerase II/histidine kinase"/>
    <property type="match status" value="1"/>
</dbReference>
<dbReference type="FunFam" id="3.30.565.10:FF:000006">
    <property type="entry name" value="Sensor histidine kinase WalK"/>
    <property type="match status" value="1"/>
</dbReference>
<dbReference type="Gene3D" id="1.10.287.130">
    <property type="match status" value="1"/>
</dbReference>
<dbReference type="PANTHER" id="PTHR45453">
    <property type="entry name" value="PHOSPHATE REGULON SENSOR PROTEIN PHOR"/>
    <property type="match status" value="1"/>
</dbReference>
<dbReference type="CDD" id="cd00075">
    <property type="entry name" value="HATPase"/>
    <property type="match status" value="1"/>
</dbReference>
<dbReference type="InterPro" id="IPR036890">
    <property type="entry name" value="HATPase_C_sf"/>
</dbReference>
<dbReference type="EMBL" id="DVHF01000080">
    <property type="protein sequence ID" value="HIR57395.1"/>
    <property type="molecule type" value="Genomic_DNA"/>
</dbReference>
<evidence type="ECO:0000313" key="11">
    <source>
        <dbReference type="EMBL" id="HIR57395.1"/>
    </source>
</evidence>
<evidence type="ECO:0000256" key="7">
    <source>
        <dbReference type="ARBA" id="ARBA00023012"/>
    </source>
</evidence>
<evidence type="ECO:0000256" key="5">
    <source>
        <dbReference type="ARBA" id="ARBA00022679"/>
    </source>
</evidence>
<sequence>MVIRRLRRKFVFTNMCVIFLMLTAIFVAVLLFTSGRLAGDSERSMRMLMDMNLPSEFPQPFVEIGPPMEEGERDDKHRIFSSSFLVETDLDGNVTEVFGNVNVTDDDVLDDIIQICLSSQEEMGILRGYNLRYLVRWDDTGARIVFSDRSGEINVILSLIRTSLIVGAVSLLIFWGISILLARWAIRPIEQSWEQQRRFVADASHELKTPLTVILANTDIVLSHRQDTVENQSKWLEYIRAEAQRMTSLVTDLLFLARSDDSRTKLILTEVNFSDIVWSGLLPFEPVAFEQKKTLESDIAPDLHVLGDENQLKQLVVILLDNACKHSGDHGRISVRLAHAADSAVFSVTNSGDPIPSEHLPHIFERFYRVDSSRARENGGYGLGLAIAKTIVESHHGKIQVHSNQETGTVFTVTIPTKGKQN</sequence>
<comment type="caution">
    <text evidence="11">The sequence shown here is derived from an EMBL/GenBank/DDBJ whole genome shotgun (WGS) entry which is preliminary data.</text>
</comment>
<dbReference type="EC" id="2.7.13.3" evidence="3"/>
<evidence type="ECO:0000259" key="10">
    <source>
        <dbReference type="PROSITE" id="PS50109"/>
    </source>
</evidence>
<dbReference type="PANTHER" id="PTHR45453:SF1">
    <property type="entry name" value="PHOSPHATE REGULON SENSOR PROTEIN PHOR"/>
    <property type="match status" value="1"/>
</dbReference>
<keyword evidence="7" id="KW-0902">Two-component regulatory system</keyword>